<evidence type="ECO:0000313" key="2">
    <source>
        <dbReference type="Proteomes" id="UP000249645"/>
    </source>
</evidence>
<protein>
    <submittedName>
        <fullName evidence="1">Uncharacterized protein</fullName>
    </submittedName>
</protein>
<accession>A0A2W5FBS2</accession>
<comment type="caution">
    <text evidence="1">The sequence shown here is derived from an EMBL/GenBank/DDBJ whole genome shotgun (WGS) entry which is preliminary data.</text>
</comment>
<gene>
    <name evidence="1" type="ORF">DI598_02580</name>
</gene>
<evidence type="ECO:0000313" key="1">
    <source>
        <dbReference type="EMBL" id="PZP51714.1"/>
    </source>
</evidence>
<dbReference type="Proteomes" id="UP000249645">
    <property type="component" value="Unassembled WGS sequence"/>
</dbReference>
<organism evidence="1 2">
    <name type="scientific">Pseudopedobacter saltans</name>
    <dbReference type="NCBI Taxonomy" id="151895"/>
    <lineage>
        <taxon>Bacteria</taxon>
        <taxon>Pseudomonadati</taxon>
        <taxon>Bacteroidota</taxon>
        <taxon>Sphingobacteriia</taxon>
        <taxon>Sphingobacteriales</taxon>
        <taxon>Sphingobacteriaceae</taxon>
        <taxon>Pseudopedobacter</taxon>
    </lineage>
</organism>
<reference evidence="1 2" key="1">
    <citation type="submission" date="2017-11" db="EMBL/GenBank/DDBJ databases">
        <title>Infants hospitalized years apart are colonized by the same room-sourced microbial strains.</title>
        <authorList>
            <person name="Brooks B."/>
            <person name="Olm M.R."/>
            <person name="Firek B.A."/>
            <person name="Baker R."/>
            <person name="Thomas B.C."/>
            <person name="Morowitz M.J."/>
            <person name="Banfield J.F."/>
        </authorList>
    </citation>
    <scope>NUCLEOTIDE SEQUENCE [LARGE SCALE GENOMIC DNA]</scope>
    <source>
        <strain evidence="1">S2_009_000_R2_76</strain>
    </source>
</reference>
<dbReference type="AlphaFoldDB" id="A0A2W5FBS2"/>
<dbReference type="EMBL" id="QFOI01000023">
    <property type="protein sequence ID" value="PZP51714.1"/>
    <property type="molecule type" value="Genomic_DNA"/>
</dbReference>
<sequence length="432" mass="49599">MNRTSIWTPLTLIGLFFSIINPSIAQQNNINQIHTDFVKKERRDRFDQYLMNNTIEETFSSDLDEDTEDAFESSCLSATQFMIKNDFVKSGLNKMIAGYNTLSYSAKRAMLATIYSLYPTEYKDAMMAIFNMETNPKLFAITAVYLYRIQPDYNLQRKITVNINKIPGADSLPVLVELRKYISTYNSQKSRLTPNLIELFVWQKNHHIKTVYSFQRWNRDYAGIAVVQLEDGSFARDEDGKLLTFRQLARAASNLPYFLTNGNTPQGIFSINGTDVSRNLLIGPTPNIQTLLPFEKDSNFWFMGYDSAKTPFDNYIQLLPNAWRSYVPMMETFYAGKSGRSEIIMHGTTIESKYFKNEHFYPLAPTDGCLCANESWNSEDGYLAKSDQLGLINTFNRTAERRGLLFVINISNEQKPVSVDDIEPYVAAFENM</sequence>
<proteinExistence type="predicted"/>
<name>A0A2W5FBS2_9SPHI</name>